<organism evidence="3 4">
    <name type="scientific">Candidatus Coprenecus stercoravium</name>
    <dbReference type="NCBI Taxonomy" id="2840735"/>
    <lineage>
        <taxon>Bacteria</taxon>
        <taxon>Pseudomonadati</taxon>
        <taxon>Bacteroidota</taxon>
        <taxon>Bacteroidia</taxon>
        <taxon>Bacteroidales</taxon>
        <taxon>Rikenellaceae</taxon>
        <taxon>Rikenellaceae incertae sedis</taxon>
        <taxon>Candidatus Coprenecus</taxon>
    </lineage>
</organism>
<name>A0A9D2GQZ5_9BACT</name>
<gene>
    <name evidence="3" type="ORF">IAC04_06085</name>
</gene>
<sequence length="605" mass="68555">MRYRSLLNSLVVIGVFSALIFSKSCANTSTPPEGGPKDTIPPVLVEVLPVYNATLHPRDIRHSSVSFEFDEYVVLNNPNSYIFLSPPQTKPPTAKIKGKRVVVSFAEPLDSNQTYSLSLGEAIKDNNEGNPFPPYTHSFSTGDHVDSLFVSGNIVEASSMLPMANITVLFHTDQSDSALFKVRPRAAAKSDLWGYFTVRNLPVDTVYRVYAIEDLNNNSLYDPDQERVAFLDTLVIPSSVMRDSLPELAMLNMTDTLNCLSRPAQITLSLFKEVSQRQFLRNKARVSRRQMYLKFAAPYPQIDSLIIDGIPDDKLILEYNYYRDSVVIWINDQGPVPDTLSMRLSYMRTDDSLNILVPRTDTIRMVRPKGKMVENRWGEMVEEADTLAAFEVDATPENIDQNGIIIKFESPMLETPFDSVTIMSKNTREQVAPALFKVEQDTADIKKFTLRLEEKLVQGYEYTLRIPDSLFLDIDGIYCDSLVKKFSLPQDEKLSSLTVEAQNVHEKYLIELVDENRTKVFRSYLIDTASMLQFPYLKAAKYSIRITEDKNGNGQVDTGSLLDHKQPEKVLMYKANDAVGNNAYIMDIPERTELIQTIDIGEMFK</sequence>
<comment type="caution">
    <text evidence="3">The sequence shown here is derived from an EMBL/GenBank/DDBJ whole genome shotgun (WGS) entry which is preliminary data.</text>
</comment>
<dbReference type="InterPro" id="IPR032812">
    <property type="entry name" value="SbsA_Ig"/>
</dbReference>
<evidence type="ECO:0000313" key="4">
    <source>
        <dbReference type="Proteomes" id="UP000824115"/>
    </source>
</evidence>
<dbReference type="EMBL" id="DXAW01000105">
    <property type="protein sequence ID" value="HIZ86041.1"/>
    <property type="molecule type" value="Genomic_DNA"/>
</dbReference>
<keyword evidence="1" id="KW-0732">Signal</keyword>
<dbReference type="Pfam" id="PF13205">
    <property type="entry name" value="Big_5"/>
    <property type="match status" value="1"/>
</dbReference>
<reference evidence="3" key="1">
    <citation type="journal article" date="2021" name="PeerJ">
        <title>Extensive microbial diversity within the chicken gut microbiome revealed by metagenomics and culture.</title>
        <authorList>
            <person name="Gilroy R."/>
            <person name="Ravi A."/>
            <person name="Getino M."/>
            <person name="Pursley I."/>
            <person name="Horton D.L."/>
            <person name="Alikhan N.F."/>
            <person name="Baker D."/>
            <person name="Gharbi K."/>
            <person name="Hall N."/>
            <person name="Watson M."/>
            <person name="Adriaenssens E.M."/>
            <person name="Foster-Nyarko E."/>
            <person name="Jarju S."/>
            <person name="Secka A."/>
            <person name="Antonio M."/>
            <person name="Oren A."/>
            <person name="Chaudhuri R.R."/>
            <person name="La Ragione R."/>
            <person name="Hildebrand F."/>
            <person name="Pallen M.J."/>
        </authorList>
    </citation>
    <scope>NUCLEOTIDE SEQUENCE</scope>
    <source>
        <strain evidence="3">Gambia16-554</strain>
    </source>
</reference>
<evidence type="ECO:0000259" key="2">
    <source>
        <dbReference type="Pfam" id="PF13205"/>
    </source>
</evidence>
<evidence type="ECO:0000256" key="1">
    <source>
        <dbReference type="ARBA" id="ARBA00022729"/>
    </source>
</evidence>
<dbReference type="Proteomes" id="UP000824115">
    <property type="component" value="Unassembled WGS sequence"/>
</dbReference>
<dbReference type="AlphaFoldDB" id="A0A9D2GQZ5"/>
<feature type="domain" description="SbsA Ig-like" evidence="2">
    <location>
        <begin position="38"/>
        <end position="141"/>
    </location>
</feature>
<proteinExistence type="predicted"/>
<accession>A0A9D2GQZ5</accession>
<protein>
    <submittedName>
        <fullName evidence="3">Ig-like domain-containing protein</fullName>
    </submittedName>
</protein>
<reference evidence="3" key="2">
    <citation type="submission" date="2021-04" db="EMBL/GenBank/DDBJ databases">
        <authorList>
            <person name="Gilroy R."/>
        </authorList>
    </citation>
    <scope>NUCLEOTIDE SEQUENCE</scope>
    <source>
        <strain evidence="3">Gambia16-554</strain>
    </source>
</reference>
<evidence type="ECO:0000313" key="3">
    <source>
        <dbReference type="EMBL" id="HIZ86041.1"/>
    </source>
</evidence>